<accession>A0A6A6CDG3</accession>
<dbReference type="InterPro" id="IPR020904">
    <property type="entry name" value="Sc_DH/Rdtase_CS"/>
</dbReference>
<name>A0A6A6CDG3_ZASCE</name>
<dbReference type="OrthoDB" id="47007at2759"/>
<evidence type="ECO:0000256" key="3">
    <source>
        <dbReference type="ARBA" id="ARBA00023002"/>
    </source>
</evidence>
<sequence>MEQIPAPLKGKVAVVTGGGRGLGSAIAIKLAEQGCSHLAISYSTNRTKADETLATIHKISPNIKTHAFSASVLEENFGAHIVDETLSGLGVDHVDIVVANATNSEGDKVTPASKLSRQEWDDTMTGNAFSSLDLARNAVLKMPRGGRIVMISSAAAKAPTGEYVIAYAAAKAALECVSKNLAVAWGPEYGITVNSVSVGATKTDGLQKSLDAFGPEFESMTKDLSMLKRHAEASEVASIVAFIASPDASWVIGAAIPANGGALSTLQG</sequence>
<dbReference type="PRINTS" id="PR00081">
    <property type="entry name" value="GDHRDH"/>
</dbReference>
<evidence type="ECO:0000313" key="5">
    <source>
        <dbReference type="Proteomes" id="UP000799537"/>
    </source>
</evidence>
<dbReference type="RefSeq" id="XP_033665652.1">
    <property type="nucleotide sequence ID" value="XM_033807336.1"/>
</dbReference>
<dbReference type="PROSITE" id="PS00061">
    <property type="entry name" value="ADH_SHORT"/>
    <property type="match status" value="1"/>
</dbReference>
<dbReference type="Pfam" id="PF13561">
    <property type="entry name" value="adh_short_C2"/>
    <property type="match status" value="1"/>
</dbReference>
<dbReference type="SUPFAM" id="SSF51735">
    <property type="entry name" value="NAD(P)-binding Rossmann-fold domains"/>
    <property type="match status" value="1"/>
</dbReference>
<keyword evidence="5" id="KW-1185">Reference proteome</keyword>
<keyword evidence="3" id="KW-0560">Oxidoreductase</keyword>
<keyword evidence="2" id="KW-0521">NADP</keyword>
<evidence type="ECO:0008006" key="6">
    <source>
        <dbReference type="Google" id="ProtNLM"/>
    </source>
</evidence>
<dbReference type="GeneID" id="54560608"/>
<dbReference type="InterPro" id="IPR036291">
    <property type="entry name" value="NAD(P)-bd_dom_sf"/>
</dbReference>
<reference evidence="4" key="1">
    <citation type="journal article" date="2020" name="Stud. Mycol.">
        <title>101 Dothideomycetes genomes: a test case for predicting lifestyles and emergence of pathogens.</title>
        <authorList>
            <person name="Haridas S."/>
            <person name="Albert R."/>
            <person name="Binder M."/>
            <person name="Bloem J."/>
            <person name="Labutti K."/>
            <person name="Salamov A."/>
            <person name="Andreopoulos B."/>
            <person name="Baker S."/>
            <person name="Barry K."/>
            <person name="Bills G."/>
            <person name="Bluhm B."/>
            <person name="Cannon C."/>
            <person name="Castanera R."/>
            <person name="Culley D."/>
            <person name="Daum C."/>
            <person name="Ezra D."/>
            <person name="Gonzalez J."/>
            <person name="Henrissat B."/>
            <person name="Kuo A."/>
            <person name="Liang C."/>
            <person name="Lipzen A."/>
            <person name="Lutzoni F."/>
            <person name="Magnuson J."/>
            <person name="Mondo S."/>
            <person name="Nolan M."/>
            <person name="Ohm R."/>
            <person name="Pangilinan J."/>
            <person name="Park H.-J."/>
            <person name="Ramirez L."/>
            <person name="Alfaro M."/>
            <person name="Sun H."/>
            <person name="Tritt A."/>
            <person name="Yoshinaga Y."/>
            <person name="Zwiers L.-H."/>
            <person name="Turgeon B."/>
            <person name="Goodwin S."/>
            <person name="Spatafora J."/>
            <person name="Crous P."/>
            <person name="Grigoriev I."/>
        </authorList>
    </citation>
    <scope>NUCLEOTIDE SEQUENCE</scope>
    <source>
        <strain evidence="4">ATCC 36951</strain>
    </source>
</reference>
<gene>
    <name evidence="4" type="ORF">M409DRAFT_24668</name>
</gene>
<dbReference type="InterPro" id="IPR002347">
    <property type="entry name" value="SDR_fam"/>
</dbReference>
<dbReference type="EMBL" id="ML993602">
    <property type="protein sequence ID" value="KAF2164763.1"/>
    <property type="molecule type" value="Genomic_DNA"/>
</dbReference>
<dbReference type="Gene3D" id="3.40.50.720">
    <property type="entry name" value="NAD(P)-binding Rossmann-like Domain"/>
    <property type="match status" value="1"/>
</dbReference>
<evidence type="ECO:0000313" key="4">
    <source>
        <dbReference type="EMBL" id="KAF2164763.1"/>
    </source>
</evidence>
<dbReference type="AlphaFoldDB" id="A0A6A6CDG3"/>
<proteinExistence type="inferred from homology"/>
<dbReference type="Proteomes" id="UP000799537">
    <property type="component" value="Unassembled WGS sequence"/>
</dbReference>
<dbReference type="PANTHER" id="PTHR48107">
    <property type="entry name" value="NADPH-DEPENDENT ALDEHYDE REDUCTASE-LIKE PROTEIN, CHLOROPLASTIC-RELATED"/>
    <property type="match status" value="1"/>
</dbReference>
<comment type="similarity">
    <text evidence="1">Belongs to the short-chain dehydrogenases/reductases (SDR) family.</text>
</comment>
<dbReference type="GO" id="GO:0016614">
    <property type="term" value="F:oxidoreductase activity, acting on CH-OH group of donors"/>
    <property type="evidence" value="ECO:0007669"/>
    <property type="project" value="UniProtKB-ARBA"/>
</dbReference>
<evidence type="ECO:0000256" key="2">
    <source>
        <dbReference type="ARBA" id="ARBA00022857"/>
    </source>
</evidence>
<organism evidence="4 5">
    <name type="scientific">Zasmidium cellare ATCC 36951</name>
    <dbReference type="NCBI Taxonomy" id="1080233"/>
    <lineage>
        <taxon>Eukaryota</taxon>
        <taxon>Fungi</taxon>
        <taxon>Dikarya</taxon>
        <taxon>Ascomycota</taxon>
        <taxon>Pezizomycotina</taxon>
        <taxon>Dothideomycetes</taxon>
        <taxon>Dothideomycetidae</taxon>
        <taxon>Mycosphaerellales</taxon>
        <taxon>Mycosphaerellaceae</taxon>
        <taxon>Zasmidium</taxon>
    </lineage>
</organism>
<protein>
    <recommendedName>
        <fullName evidence="6">Ketoreductase (KR) domain-containing protein</fullName>
    </recommendedName>
</protein>
<evidence type="ECO:0000256" key="1">
    <source>
        <dbReference type="ARBA" id="ARBA00006484"/>
    </source>
</evidence>